<feature type="transmembrane region" description="Helical" evidence="7">
    <location>
        <begin position="128"/>
        <end position="146"/>
    </location>
</feature>
<comment type="caution">
    <text evidence="8">The sequence shown here is derived from an EMBL/GenBank/DDBJ whole genome shotgun (WGS) entry which is preliminary data.</text>
</comment>
<dbReference type="RefSeq" id="WP_036846908.1">
    <property type="nucleotide sequence ID" value="NZ_AYSJ01000013.1"/>
</dbReference>
<evidence type="ECO:0000256" key="2">
    <source>
        <dbReference type="ARBA" id="ARBA00022448"/>
    </source>
</evidence>
<feature type="transmembrane region" description="Helical" evidence="7">
    <location>
        <begin position="6"/>
        <end position="28"/>
    </location>
</feature>
<feature type="transmembrane region" description="Helical" evidence="7">
    <location>
        <begin position="360"/>
        <end position="382"/>
    </location>
</feature>
<feature type="transmembrane region" description="Helical" evidence="7">
    <location>
        <begin position="213"/>
        <end position="235"/>
    </location>
</feature>
<gene>
    <name evidence="8" type="ORF">PTE_02568</name>
</gene>
<evidence type="ECO:0000256" key="5">
    <source>
        <dbReference type="ARBA" id="ARBA00022989"/>
    </source>
</evidence>
<sequence length="388" mass="42615">MRNNQLLIFVYISVFMAEFSFFFALPVLGSSTLMGARDVALCLAGSVILESIIMLVATGYLERFSRKLLLSISLLLRSLAFVTVISSGIAFAWFTFFALVAISKSVSKPFTREILTEILSGDKLKKSLSIYSFFQNSAVVIAPLIATLAVEHRYTPSVMITLLLAGILLSGASFMLVYHYPKGHLPSERKKSAFWAIYSSVNEIKKNHDIRRLLQASFFCFAIMGAFITATTLLARVRVDFSSYIGLFFSVVGVCICFWQGVISRILNLSERTVIIVISVTGLLSSLYLTGSLYMAIAALISYSIYESVIVPAIYYKSSSCTSNLSVSVIFSFILVASNIGEAFGSWITGMLIEYASETTAYHILLLVAVSVLLSVWSFALVKDTSGS</sequence>
<feature type="transmembrane region" description="Helical" evidence="7">
    <location>
        <begin position="295"/>
        <end position="315"/>
    </location>
</feature>
<keyword evidence="9" id="KW-1185">Reference proteome</keyword>
<dbReference type="GO" id="GO:0022857">
    <property type="term" value="F:transmembrane transporter activity"/>
    <property type="evidence" value="ECO:0007669"/>
    <property type="project" value="InterPro"/>
</dbReference>
<dbReference type="Proteomes" id="UP000018957">
    <property type="component" value="Unassembled WGS sequence"/>
</dbReference>
<feature type="transmembrane region" description="Helical" evidence="7">
    <location>
        <begin position="327"/>
        <end position="348"/>
    </location>
</feature>
<dbReference type="OrthoDB" id="6466704at2"/>
<dbReference type="PANTHER" id="PTHR23517:SF3">
    <property type="entry name" value="INTEGRAL MEMBRANE TRANSPORT PROTEIN"/>
    <property type="match status" value="1"/>
</dbReference>
<dbReference type="EMBL" id="AYSJ01000013">
    <property type="protein sequence ID" value="ETS30623.1"/>
    <property type="molecule type" value="Genomic_DNA"/>
</dbReference>
<evidence type="ECO:0000256" key="1">
    <source>
        <dbReference type="ARBA" id="ARBA00004651"/>
    </source>
</evidence>
<evidence type="ECO:0000256" key="3">
    <source>
        <dbReference type="ARBA" id="ARBA00022475"/>
    </source>
</evidence>
<name>W3V4B5_9GAMM</name>
<dbReference type="AlphaFoldDB" id="W3V4B5"/>
<feature type="transmembrane region" description="Helical" evidence="7">
    <location>
        <begin position="241"/>
        <end position="261"/>
    </location>
</feature>
<evidence type="ECO:0000256" key="4">
    <source>
        <dbReference type="ARBA" id="ARBA00022692"/>
    </source>
</evidence>
<dbReference type="InterPro" id="IPR011701">
    <property type="entry name" value="MFS"/>
</dbReference>
<keyword evidence="3" id="KW-1003">Cell membrane</keyword>
<keyword evidence="2" id="KW-0813">Transport</keyword>
<feature type="transmembrane region" description="Helical" evidence="7">
    <location>
        <begin position="158"/>
        <end position="180"/>
    </location>
</feature>
<keyword evidence="4 7" id="KW-0812">Transmembrane</keyword>
<reference evidence="8 9" key="1">
    <citation type="submission" date="2013-11" db="EMBL/GenBank/DDBJ databases">
        <title>Elucidation of the Photorhabdus temperata genome and generation of transposon mutant library to identify motility mutants.</title>
        <authorList>
            <person name="Hurst S.G.IV."/>
            <person name="Micheals B."/>
            <person name="Abebe-Akele F."/>
            <person name="Rowedder H."/>
            <person name="Bullock H."/>
            <person name="Jackobeck R."/>
            <person name="Janicki E."/>
            <person name="Tisa L.S."/>
        </authorList>
    </citation>
    <scope>NUCLEOTIDE SEQUENCE [LARGE SCALE GENOMIC DNA]</scope>
    <source>
        <strain evidence="8 9">NC19</strain>
    </source>
</reference>
<dbReference type="SUPFAM" id="SSF103473">
    <property type="entry name" value="MFS general substrate transporter"/>
    <property type="match status" value="1"/>
</dbReference>
<protein>
    <submittedName>
        <fullName evidence="8">Major Facilitator Superfamily transporter</fullName>
    </submittedName>
</protein>
<keyword evidence="6 7" id="KW-0472">Membrane</keyword>
<evidence type="ECO:0000313" key="9">
    <source>
        <dbReference type="Proteomes" id="UP000018957"/>
    </source>
</evidence>
<dbReference type="PATRIC" id="fig|1004151.3.peg.2648"/>
<dbReference type="GO" id="GO:0005886">
    <property type="term" value="C:plasma membrane"/>
    <property type="evidence" value="ECO:0007669"/>
    <property type="project" value="UniProtKB-SubCell"/>
</dbReference>
<keyword evidence="5 7" id="KW-1133">Transmembrane helix</keyword>
<dbReference type="Gene3D" id="1.20.1250.20">
    <property type="entry name" value="MFS general substrate transporter like domains"/>
    <property type="match status" value="2"/>
</dbReference>
<evidence type="ECO:0000256" key="7">
    <source>
        <dbReference type="SAM" id="Phobius"/>
    </source>
</evidence>
<evidence type="ECO:0000313" key="8">
    <source>
        <dbReference type="EMBL" id="ETS30623.1"/>
    </source>
</evidence>
<accession>W3V4B5</accession>
<dbReference type="InterPro" id="IPR036259">
    <property type="entry name" value="MFS_trans_sf"/>
</dbReference>
<comment type="subcellular location">
    <subcellularLocation>
        <location evidence="1">Cell membrane</location>
        <topology evidence="1">Multi-pass membrane protein</topology>
    </subcellularLocation>
</comment>
<feature type="transmembrane region" description="Helical" evidence="7">
    <location>
        <begin position="40"/>
        <end position="61"/>
    </location>
</feature>
<dbReference type="Pfam" id="PF07690">
    <property type="entry name" value="MFS_1"/>
    <property type="match status" value="1"/>
</dbReference>
<feature type="transmembrane region" description="Helical" evidence="7">
    <location>
        <begin position="81"/>
        <end position="102"/>
    </location>
</feature>
<dbReference type="InterPro" id="IPR050171">
    <property type="entry name" value="MFS_Transporters"/>
</dbReference>
<evidence type="ECO:0000256" key="6">
    <source>
        <dbReference type="ARBA" id="ARBA00023136"/>
    </source>
</evidence>
<dbReference type="PANTHER" id="PTHR23517">
    <property type="entry name" value="RESISTANCE PROTEIN MDTM, PUTATIVE-RELATED-RELATED"/>
    <property type="match status" value="1"/>
</dbReference>
<proteinExistence type="predicted"/>
<organism evidence="8 9">
    <name type="scientific">Photorhabdus khanii NC19</name>
    <dbReference type="NCBI Taxonomy" id="1004151"/>
    <lineage>
        <taxon>Bacteria</taxon>
        <taxon>Pseudomonadati</taxon>
        <taxon>Pseudomonadota</taxon>
        <taxon>Gammaproteobacteria</taxon>
        <taxon>Enterobacterales</taxon>
        <taxon>Morganellaceae</taxon>
        <taxon>Photorhabdus</taxon>
    </lineage>
</organism>